<keyword evidence="2" id="KW-1185">Reference proteome</keyword>
<dbReference type="GO" id="GO:0000964">
    <property type="term" value="P:mitochondrial RNA 5'-end processing"/>
    <property type="evidence" value="ECO:0007669"/>
    <property type="project" value="TreeGrafter"/>
</dbReference>
<dbReference type="Proteomes" id="UP000016932">
    <property type="component" value="Unassembled WGS sequence"/>
</dbReference>
<evidence type="ECO:0008006" key="3">
    <source>
        <dbReference type="Google" id="ProtNLM"/>
    </source>
</evidence>
<evidence type="ECO:0000313" key="2">
    <source>
        <dbReference type="Proteomes" id="UP000016932"/>
    </source>
</evidence>
<dbReference type="PANTHER" id="PTHR31014:SF0">
    <property type="entry name" value="MITOCHONDRIAL TRANSLATION SYSTEM COMPONENT PET127-RELATED"/>
    <property type="match status" value="1"/>
</dbReference>
<evidence type="ECO:0000313" key="1">
    <source>
        <dbReference type="EMBL" id="EME81983.1"/>
    </source>
</evidence>
<dbReference type="InterPro" id="IPR013943">
    <property type="entry name" value="Pet127"/>
</dbReference>
<feature type="non-terminal residue" evidence="1">
    <location>
        <position position="566"/>
    </location>
</feature>
<dbReference type="HOGENOM" id="CLU_003477_0_2_1"/>
<sequence>AITPLDIPQPPVPYLEYGLDRVLFNPGIYQLKDPVSRVYNFDPYLEKIMPAREFDFNALKEYKTSSQDKALSAIAQQQDKRYIGSTSSMTSTLAHFHYLISNWRPLNHSMISRGFSKDTTKQLTEINKAPNAIFLRWKNGCYAIDADKEYDSPNVLMLLGKSMELLLTLPTDEYEKYRKSDPRQVSEESRTAPEAYQYTTMGDFLMRSQLDAYDPRLPGNGTFDLKTRAVVSVRMKANDHEDMTGYEIYGLQGHYGSYEREFYDMTRTTMLKYMLQARMGRMNGIFVAYHNVERIFGFQYVPISEMDRVLHGQTDACLGDQEFKASLKMLNDVLDKATARFPEQSLRIHFETQEPKETGEGTAITAMNIFAEPMSEDEIDTIQSKSKEKIQEYERTILGKDTNEDVTTATSEEAIADDAQKIIEATGSANVVDEQAAMDPTEDADTEKASGLRPLFYATIICQSEVNGDVPQDRPTNLTVDDKWDVKYLFKEYESSRKAWSKYEDCKARRKFAFDRDAEEEDAGDPESDAKAQKIDHYMRFLKSMSDKGRQIRSKIDELEAGKEIV</sequence>
<dbReference type="Pfam" id="PF08634">
    <property type="entry name" value="Pet127"/>
    <property type="match status" value="1"/>
</dbReference>
<feature type="non-terminal residue" evidence="1">
    <location>
        <position position="1"/>
    </location>
</feature>
<dbReference type="GO" id="GO:0005740">
    <property type="term" value="C:mitochondrial envelope"/>
    <property type="evidence" value="ECO:0007669"/>
    <property type="project" value="TreeGrafter"/>
</dbReference>
<organism evidence="1 2">
    <name type="scientific">Pseudocercospora fijiensis (strain CIRAD86)</name>
    <name type="common">Black leaf streak disease fungus</name>
    <name type="synonym">Mycosphaerella fijiensis</name>
    <dbReference type="NCBI Taxonomy" id="383855"/>
    <lineage>
        <taxon>Eukaryota</taxon>
        <taxon>Fungi</taxon>
        <taxon>Dikarya</taxon>
        <taxon>Ascomycota</taxon>
        <taxon>Pezizomycotina</taxon>
        <taxon>Dothideomycetes</taxon>
        <taxon>Dothideomycetidae</taxon>
        <taxon>Mycosphaerellales</taxon>
        <taxon>Mycosphaerellaceae</taxon>
        <taxon>Pseudocercospora</taxon>
    </lineage>
</organism>
<protein>
    <recommendedName>
        <fullName evidence="3">Pet127-domain-containing protein</fullName>
    </recommendedName>
</protein>
<dbReference type="AlphaFoldDB" id="M3AXW7"/>
<gene>
    <name evidence="1" type="ORF">MYCFIDRAFT_115596</name>
</gene>
<dbReference type="OrthoDB" id="10249045at2759"/>
<dbReference type="EMBL" id="KB446559">
    <property type="protein sequence ID" value="EME81983.1"/>
    <property type="molecule type" value="Genomic_DNA"/>
</dbReference>
<name>M3AXW7_PSEFD</name>
<dbReference type="STRING" id="383855.M3AXW7"/>
<reference evidence="1 2" key="1">
    <citation type="journal article" date="2012" name="PLoS Pathog.">
        <title>Diverse lifestyles and strategies of plant pathogenesis encoded in the genomes of eighteen Dothideomycetes fungi.</title>
        <authorList>
            <person name="Ohm R.A."/>
            <person name="Feau N."/>
            <person name="Henrissat B."/>
            <person name="Schoch C.L."/>
            <person name="Horwitz B.A."/>
            <person name="Barry K.W."/>
            <person name="Condon B.J."/>
            <person name="Copeland A.C."/>
            <person name="Dhillon B."/>
            <person name="Glaser F."/>
            <person name="Hesse C.N."/>
            <person name="Kosti I."/>
            <person name="LaButti K."/>
            <person name="Lindquist E.A."/>
            <person name="Lucas S."/>
            <person name="Salamov A.A."/>
            <person name="Bradshaw R.E."/>
            <person name="Ciuffetti L."/>
            <person name="Hamelin R.C."/>
            <person name="Kema G.H.J."/>
            <person name="Lawrence C."/>
            <person name="Scott J.A."/>
            <person name="Spatafora J.W."/>
            <person name="Turgeon B.G."/>
            <person name="de Wit P.J.G.M."/>
            <person name="Zhong S."/>
            <person name="Goodwin S.B."/>
            <person name="Grigoriev I.V."/>
        </authorList>
    </citation>
    <scope>NUCLEOTIDE SEQUENCE [LARGE SCALE GENOMIC DNA]</scope>
    <source>
        <strain evidence="1 2">CIRAD86</strain>
    </source>
</reference>
<dbReference type="GeneID" id="19330287"/>
<proteinExistence type="predicted"/>
<dbReference type="PANTHER" id="PTHR31014">
    <property type="entry name" value="MITOCHONDRIAL TRANSLATION SYSTEM COMPONENT PET127-RELATED"/>
    <property type="match status" value="1"/>
</dbReference>
<accession>M3AXW7</accession>
<dbReference type="eggNOG" id="ENOG502QPU6">
    <property type="taxonomic scope" value="Eukaryota"/>
</dbReference>
<dbReference type="VEuPathDB" id="FungiDB:MYCFIDRAFT_115596"/>
<dbReference type="KEGG" id="pfj:MYCFIDRAFT_115596"/>
<dbReference type="RefSeq" id="XP_007927469.1">
    <property type="nucleotide sequence ID" value="XM_007929278.1"/>
</dbReference>